<comment type="caution">
    <text evidence="3">The sequence shown here is derived from an EMBL/GenBank/DDBJ whole genome shotgun (WGS) entry which is preliminary data.</text>
</comment>
<dbReference type="OrthoDB" id="190846at2759"/>
<feature type="region of interest" description="Disordered" evidence="1">
    <location>
        <begin position="663"/>
        <end position="697"/>
    </location>
</feature>
<accession>A0A427YCY7</accession>
<dbReference type="STRING" id="1890683.A0A427YCY7"/>
<organism evidence="3 4">
    <name type="scientific">Saitozyma podzolica</name>
    <dbReference type="NCBI Taxonomy" id="1890683"/>
    <lineage>
        <taxon>Eukaryota</taxon>
        <taxon>Fungi</taxon>
        <taxon>Dikarya</taxon>
        <taxon>Basidiomycota</taxon>
        <taxon>Agaricomycotina</taxon>
        <taxon>Tremellomycetes</taxon>
        <taxon>Tremellales</taxon>
        <taxon>Trimorphomycetaceae</taxon>
        <taxon>Saitozyma</taxon>
    </lineage>
</organism>
<keyword evidence="2" id="KW-1133">Transmembrane helix</keyword>
<dbReference type="PANTHER" id="PTHR11440">
    <property type="entry name" value="LECITHIN-CHOLESTEROL ACYLTRANSFERASE-RELATED"/>
    <property type="match status" value="1"/>
</dbReference>
<evidence type="ECO:0000313" key="4">
    <source>
        <dbReference type="Proteomes" id="UP000279259"/>
    </source>
</evidence>
<dbReference type="Gene3D" id="3.40.50.1820">
    <property type="entry name" value="alpha/beta hydrolase"/>
    <property type="match status" value="2"/>
</dbReference>
<feature type="region of interest" description="Disordered" evidence="1">
    <location>
        <begin position="1"/>
        <end position="37"/>
    </location>
</feature>
<proteinExistence type="predicted"/>
<feature type="transmembrane region" description="Helical" evidence="2">
    <location>
        <begin position="107"/>
        <end position="124"/>
    </location>
</feature>
<dbReference type="Pfam" id="PF02450">
    <property type="entry name" value="LCAT"/>
    <property type="match status" value="1"/>
</dbReference>
<feature type="compositionally biased region" description="Basic and acidic residues" evidence="1">
    <location>
        <begin position="676"/>
        <end position="697"/>
    </location>
</feature>
<dbReference type="AlphaFoldDB" id="A0A427YCY7"/>
<name>A0A427YCY7_9TREE</name>
<sequence>MSSPATGTGGARKPDQSRGHADGSSTATTSKGSLRQRFKKEVDHLGKEVEEFSVKLKRRDDGHYKLLAPGTPFDEIDLSESKFFRHIDHEPVSRSKAWSQWIFGRKFFFPMGVLFGVLVAVFMMKDMTELPNDLAEIWATMPGTLDPRELLSNLTIVADARRALESRDFTVGESLASQHGLWKHHPIILVPGIVSTGLESWGVEPRQGGSSGNGSGERWLQALSIDPETGLDPPGYKVRAAQGLDAASEFIQGYWVWQKIVENLAVLGYDTNSMDMAAYDWRLAYYNLEVRDYYFSRLKSRVELFKKQNKQKVVLCSHSYVIASASLAVNKELADSIRMGGTVILYFLKWVEADPAVDGFGGGGGPQWVDEHIESWINVAGTLLGVSKAMTAFLSGEMRDTVEIHPAGSWVLEKVGDSSEATPRAQLIDQFFSRKERAKLFRRWPGASSMWIKGGNRIWGEENGAPDDPHNATDSHGRFFSFRHMDVSSNEHNLTESSVSPNLTIDEASRYVLTHTPSNFQRMIETNYSYGFESDPAQLAKNNGDHRKWTNPLEVQLPNAPSMKIYCLYGHGKETERSYWYVQGEYEQDESRSDAENDEAFCDASDPTNNCDNSTFPRTPLDFPLARKQWIDAEVTVKGSIPEGQRADHSSGSVRGQVRRRRWDYPGDQPGIDVRQGMEGKDEVEPGGDRGGHAGADHVDILGSTPLNEAILKVAAGRGDLVKPHIGSRILEWVEKMRWD</sequence>
<evidence type="ECO:0000256" key="2">
    <source>
        <dbReference type="SAM" id="Phobius"/>
    </source>
</evidence>
<keyword evidence="4" id="KW-1185">Reference proteome</keyword>
<dbReference type="GO" id="GO:0006629">
    <property type="term" value="P:lipid metabolic process"/>
    <property type="evidence" value="ECO:0007669"/>
    <property type="project" value="InterPro"/>
</dbReference>
<reference evidence="3 4" key="1">
    <citation type="submission" date="2018-11" db="EMBL/GenBank/DDBJ databases">
        <title>Genome sequence of Saitozyma podzolica DSM 27192.</title>
        <authorList>
            <person name="Aliyu H."/>
            <person name="Gorte O."/>
            <person name="Ochsenreither K."/>
        </authorList>
    </citation>
    <scope>NUCLEOTIDE SEQUENCE [LARGE SCALE GENOMIC DNA]</scope>
    <source>
        <strain evidence="3 4">DSM 27192</strain>
    </source>
</reference>
<protein>
    <recommendedName>
        <fullName evidence="5">Phospholipid:diacylglycerol acyltransferase</fullName>
    </recommendedName>
</protein>
<dbReference type="GO" id="GO:0008374">
    <property type="term" value="F:O-acyltransferase activity"/>
    <property type="evidence" value="ECO:0007669"/>
    <property type="project" value="InterPro"/>
</dbReference>
<evidence type="ECO:0008006" key="5">
    <source>
        <dbReference type="Google" id="ProtNLM"/>
    </source>
</evidence>
<keyword evidence="2" id="KW-0812">Transmembrane</keyword>
<evidence type="ECO:0000256" key="1">
    <source>
        <dbReference type="SAM" id="MobiDB-lite"/>
    </source>
</evidence>
<evidence type="ECO:0000313" key="3">
    <source>
        <dbReference type="EMBL" id="RSH88936.1"/>
    </source>
</evidence>
<gene>
    <name evidence="3" type="ORF">EHS25_002598</name>
</gene>
<dbReference type="InterPro" id="IPR003386">
    <property type="entry name" value="LACT/PDAT_acylTrfase"/>
</dbReference>
<feature type="compositionally biased region" description="Basic and acidic residues" evidence="1">
    <location>
        <begin position="12"/>
        <end position="21"/>
    </location>
</feature>
<dbReference type="InterPro" id="IPR029058">
    <property type="entry name" value="AB_hydrolase_fold"/>
</dbReference>
<dbReference type="EMBL" id="RSCD01000015">
    <property type="protein sequence ID" value="RSH88936.1"/>
    <property type="molecule type" value="Genomic_DNA"/>
</dbReference>
<dbReference type="SUPFAM" id="SSF53474">
    <property type="entry name" value="alpha/beta-Hydrolases"/>
    <property type="match status" value="1"/>
</dbReference>
<keyword evidence="2" id="KW-0472">Membrane</keyword>
<feature type="compositionally biased region" description="Polar residues" evidence="1">
    <location>
        <begin position="23"/>
        <end position="33"/>
    </location>
</feature>
<dbReference type="Proteomes" id="UP000279259">
    <property type="component" value="Unassembled WGS sequence"/>
</dbReference>